<name>A0A6H1ZQ39_9ZZZZ</name>
<accession>A0A6H1ZQ39</accession>
<organism evidence="1">
    <name type="scientific">viral metagenome</name>
    <dbReference type="NCBI Taxonomy" id="1070528"/>
    <lineage>
        <taxon>unclassified sequences</taxon>
        <taxon>metagenomes</taxon>
        <taxon>organismal metagenomes</taxon>
    </lineage>
</organism>
<gene>
    <name evidence="1" type="ORF">TM448A01426_0002</name>
</gene>
<proteinExistence type="predicted"/>
<dbReference type="GO" id="GO:0016740">
    <property type="term" value="F:transferase activity"/>
    <property type="evidence" value="ECO:0007669"/>
    <property type="project" value="UniProtKB-KW"/>
</dbReference>
<sequence>MRAITTCIQFDDLLAITLPQNARHFEHVLVATTPEDQATQAVVASVENATCFCTDAFYRGGASFRKGLAVEEGLDQLGRDGWIVIFDADIVMPEKMDLSTIERGNLYCPHRRICNDSREYAWSTIRNWNGWPLMDDREHAGYWTLFHADDPVLKQRPWYGTNWKHAGGCDSDFQAKWPAARKIWLPFEVLHLGPTGINWHGRCTPMLDGTVFPEAAARREAHLEMLRQRAQHGTAGEKFP</sequence>
<evidence type="ECO:0000313" key="1">
    <source>
        <dbReference type="EMBL" id="QJA49684.1"/>
    </source>
</evidence>
<dbReference type="EMBL" id="MT144149">
    <property type="protein sequence ID" value="QJA49684.1"/>
    <property type="molecule type" value="Genomic_DNA"/>
</dbReference>
<protein>
    <submittedName>
        <fullName evidence="1">Putative glycosyltransferase</fullName>
    </submittedName>
</protein>
<reference evidence="1" key="1">
    <citation type="submission" date="2020-03" db="EMBL/GenBank/DDBJ databases">
        <title>The deep terrestrial virosphere.</title>
        <authorList>
            <person name="Holmfeldt K."/>
            <person name="Nilsson E."/>
            <person name="Simone D."/>
            <person name="Lopez-Fernandez M."/>
            <person name="Wu X."/>
            <person name="de Brujin I."/>
            <person name="Lundin D."/>
            <person name="Andersson A."/>
            <person name="Bertilsson S."/>
            <person name="Dopson M."/>
        </authorList>
    </citation>
    <scope>NUCLEOTIDE SEQUENCE</scope>
    <source>
        <strain evidence="1">TM448A01426</strain>
    </source>
</reference>
<keyword evidence="1" id="KW-0808">Transferase</keyword>
<dbReference type="AlphaFoldDB" id="A0A6H1ZQ39"/>